<name>A0A923NB21_9FIRM</name>
<dbReference type="PANTHER" id="PTHR43630">
    <property type="entry name" value="POLY-BETA-1,6-N-ACETYL-D-GLUCOSAMINE SYNTHASE"/>
    <property type="match status" value="1"/>
</dbReference>
<dbReference type="Gene3D" id="3.90.550.10">
    <property type="entry name" value="Spore Coat Polysaccharide Biosynthesis Protein SpsA, Chain A"/>
    <property type="match status" value="1"/>
</dbReference>
<dbReference type="SUPFAM" id="SSF53448">
    <property type="entry name" value="Nucleotide-diphospho-sugar transferases"/>
    <property type="match status" value="1"/>
</dbReference>
<accession>A0A923NB21</accession>
<dbReference type="EMBL" id="JACRWC010000038">
    <property type="protein sequence ID" value="MBC5998851.1"/>
    <property type="molecule type" value="Genomic_DNA"/>
</dbReference>
<dbReference type="InterPro" id="IPR029044">
    <property type="entry name" value="Nucleotide-diphossugar_trans"/>
</dbReference>
<organism evidence="2 3">
    <name type="scientific">Lentihominibacter faecis</name>
    <dbReference type="NCBI Taxonomy" id="2764712"/>
    <lineage>
        <taxon>Bacteria</taxon>
        <taxon>Bacillati</taxon>
        <taxon>Bacillota</taxon>
        <taxon>Clostridia</taxon>
        <taxon>Peptostreptococcales</taxon>
        <taxon>Anaerovoracaceae</taxon>
        <taxon>Lentihominibacter</taxon>
    </lineage>
</organism>
<evidence type="ECO:0000259" key="1">
    <source>
        <dbReference type="Pfam" id="PF00535"/>
    </source>
</evidence>
<protein>
    <submittedName>
        <fullName evidence="2">Glycosyltransferase family 2 protein</fullName>
    </submittedName>
</protein>
<dbReference type="CDD" id="cd02511">
    <property type="entry name" value="Beta4Glucosyltransferase"/>
    <property type="match status" value="1"/>
</dbReference>
<reference evidence="2" key="1">
    <citation type="submission" date="2020-08" db="EMBL/GenBank/DDBJ databases">
        <authorList>
            <person name="Liu C."/>
            <person name="Sun Q."/>
        </authorList>
    </citation>
    <scope>NUCLEOTIDE SEQUENCE</scope>
    <source>
        <strain evidence="2">BX16</strain>
    </source>
</reference>
<dbReference type="Proteomes" id="UP000644115">
    <property type="component" value="Unassembled WGS sequence"/>
</dbReference>
<evidence type="ECO:0000313" key="3">
    <source>
        <dbReference type="Proteomes" id="UP000644115"/>
    </source>
</evidence>
<proteinExistence type="predicted"/>
<comment type="caution">
    <text evidence="2">The sequence shown here is derived from an EMBL/GenBank/DDBJ whole genome shotgun (WGS) entry which is preliminary data.</text>
</comment>
<keyword evidence="3" id="KW-1185">Reference proteome</keyword>
<feature type="non-terminal residue" evidence="2">
    <location>
        <position position="220"/>
    </location>
</feature>
<gene>
    <name evidence="2" type="ORF">H8876_02370</name>
</gene>
<dbReference type="Pfam" id="PF00535">
    <property type="entry name" value="Glycos_transf_2"/>
    <property type="match status" value="1"/>
</dbReference>
<evidence type="ECO:0000313" key="2">
    <source>
        <dbReference type="EMBL" id="MBC5998851.1"/>
    </source>
</evidence>
<dbReference type="InterPro" id="IPR001173">
    <property type="entry name" value="Glyco_trans_2-like"/>
</dbReference>
<sequence length="220" mass="25803">MATISLCLIAKNEETVLARCLESVQGLFDETIIVDTGSIDSTQKIAARYTSKLYSFPWNSDFAAARNFSFSKATQEYIFWMDADDVFKVSHMADFLSWKEKNFQNADMIYLPYYTAWDDAGKPLVSFDRERIVRNHAGFSWEGRVHETLTHPHPEKITKLRLDIPIFHYSVKTTYSDRNLLIYKKQLAEGETLSLRDTFYYARELLYHENWDQAIHYFTT</sequence>
<dbReference type="PANTHER" id="PTHR43630:SF2">
    <property type="entry name" value="GLYCOSYLTRANSFERASE"/>
    <property type="match status" value="1"/>
</dbReference>
<dbReference type="AlphaFoldDB" id="A0A923NB21"/>
<dbReference type="RefSeq" id="WP_249286365.1">
    <property type="nucleotide sequence ID" value="NZ_JACRWC010000038.1"/>
</dbReference>
<feature type="domain" description="Glycosyltransferase 2-like" evidence="1">
    <location>
        <begin position="5"/>
        <end position="111"/>
    </location>
</feature>